<feature type="compositionally biased region" description="Basic and acidic residues" evidence="1">
    <location>
        <begin position="304"/>
        <end position="316"/>
    </location>
</feature>
<evidence type="ECO:0000256" key="1">
    <source>
        <dbReference type="SAM" id="MobiDB-lite"/>
    </source>
</evidence>
<reference evidence="3" key="1">
    <citation type="submission" date="2020-01" db="EMBL/GenBank/DDBJ databases">
        <authorList>
            <person name="Mishra B."/>
        </authorList>
    </citation>
    <scope>NUCLEOTIDE SEQUENCE [LARGE SCALE GENOMIC DNA]</scope>
</reference>
<dbReference type="OrthoDB" id="852000at2759"/>
<gene>
    <name evidence="3" type="ORF">MERR_LOCUS17854</name>
</gene>
<keyword evidence="4" id="KW-1185">Reference proteome</keyword>
<dbReference type="PANTHER" id="PTHR31286">
    <property type="entry name" value="GLYCINE-RICH CELL WALL STRUCTURAL PROTEIN 1.8-LIKE"/>
    <property type="match status" value="1"/>
</dbReference>
<dbReference type="PANTHER" id="PTHR31286:SF99">
    <property type="entry name" value="DUF4283 DOMAIN-CONTAINING PROTEIN"/>
    <property type="match status" value="1"/>
</dbReference>
<feature type="domain" description="MH2" evidence="2">
    <location>
        <begin position="1"/>
        <end position="57"/>
    </location>
</feature>
<feature type="compositionally biased region" description="Polar residues" evidence="1">
    <location>
        <begin position="275"/>
        <end position="290"/>
    </location>
</feature>
<accession>A0A6D2IVJ7</accession>
<dbReference type="PROSITE" id="PS51076">
    <property type="entry name" value="MH2"/>
    <property type="match status" value="1"/>
</dbReference>
<comment type="caution">
    <text evidence="3">The sequence shown here is derived from an EMBL/GenBank/DDBJ whole genome shotgun (WGS) entry which is preliminary data.</text>
</comment>
<evidence type="ECO:0000313" key="4">
    <source>
        <dbReference type="Proteomes" id="UP000467841"/>
    </source>
</evidence>
<dbReference type="AlphaFoldDB" id="A0A6D2IVJ7"/>
<feature type="compositionally biased region" description="Polar residues" evidence="1">
    <location>
        <begin position="370"/>
        <end position="381"/>
    </location>
</feature>
<dbReference type="GO" id="GO:0006355">
    <property type="term" value="P:regulation of DNA-templated transcription"/>
    <property type="evidence" value="ECO:0007669"/>
    <property type="project" value="InterPro"/>
</dbReference>
<organism evidence="3 4">
    <name type="scientific">Microthlaspi erraticum</name>
    <dbReference type="NCBI Taxonomy" id="1685480"/>
    <lineage>
        <taxon>Eukaryota</taxon>
        <taxon>Viridiplantae</taxon>
        <taxon>Streptophyta</taxon>
        <taxon>Embryophyta</taxon>
        <taxon>Tracheophyta</taxon>
        <taxon>Spermatophyta</taxon>
        <taxon>Magnoliopsida</taxon>
        <taxon>eudicotyledons</taxon>
        <taxon>Gunneridae</taxon>
        <taxon>Pentapetalae</taxon>
        <taxon>rosids</taxon>
        <taxon>malvids</taxon>
        <taxon>Brassicales</taxon>
        <taxon>Brassicaceae</taxon>
        <taxon>Coluteocarpeae</taxon>
        <taxon>Microthlaspi</taxon>
    </lineage>
</organism>
<evidence type="ECO:0000259" key="2">
    <source>
        <dbReference type="PROSITE" id="PS51076"/>
    </source>
</evidence>
<sequence length="381" mass="41151">MVQAWTPDFDSLRHDITTTPVWVRLTNIPVTFYHKAILMGIAKGLGKPVKVDLTTMNFERARFARVCVEVNLAKPLKGTILINGDRYFVAYEGLNVICSGCGLYGHLVHNCPKAAAPMVTAPVRTTGVASASMSQNMVEERRETSQAEMEFQTVRGSRRKSAGSTVSPAAEPVAFTAWSSGGVEARKSRNILANIPKTNIPNSNRFDSLAVDTELTESREDGVLVEVDKENVNDGNIHGIEKSTGHGNQLSLGGKMNKRTDTNKLGPRGKRAGKASSSLAQKKNVPNGQNRPMRGLVFGPTTGEVERSDSGKRLRTESGNIGRVGGTFPIAEDEAYVEQGTPLDLMCVQSDLPSNPIHGEPSEGEMREATSPQEATALTKC</sequence>
<feature type="region of interest" description="Disordered" evidence="1">
    <location>
        <begin position="350"/>
        <end position="381"/>
    </location>
</feature>
<name>A0A6D2IVJ7_9BRAS</name>
<feature type="region of interest" description="Disordered" evidence="1">
    <location>
        <begin position="142"/>
        <end position="166"/>
    </location>
</feature>
<evidence type="ECO:0000313" key="3">
    <source>
        <dbReference type="EMBL" id="CAA7030619.1"/>
    </source>
</evidence>
<feature type="region of interest" description="Disordered" evidence="1">
    <location>
        <begin position="234"/>
        <end position="320"/>
    </location>
</feature>
<dbReference type="InterPro" id="IPR040256">
    <property type="entry name" value="At4g02000-like"/>
</dbReference>
<proteinExistence type="predicted"/>
<dbReference type="EMBL" id="CACVBM020001096">
    <property type="protein sequence ID" value="CAA7030619.1"/>
    <property type="molecule type" value="Genomic_DNA"/>
</dbReference>
<dbReference type="InterPro" id="IPR001132">
    <property type="entry name" value="SMAD_dom_Dwarfin-type"/>
</dbReference>
<protein>
    <recommendedName>
        <fullName evidence="2">MH2 domain-containing protein</fullName>
    </recommendedName>
</protein>
<dbReference type="Proteomes" id="UP000467841">
    <property type="component" value="Unassembled WGS sequence"/>
</dbReference>